<name>A0A2T3P0J8_9GAMM</name>
<dbReference type="Gene3D" id="3.40.50.2300">
    <property type="match status" value="2"/>
</dbReference>
<dbReference type="PANTHER" id="PTHR30146:SF145">
    <property type="entry name" value="RIBOSE OPERON REPRESSOR"/>
    <property type="match status" value="1"/>
</dbReference>
<evidence type="ECO:0000259" key="4">
    <source>
        <dbReference type="PROSITE" id="PS50932"/>
    </source>
</evidence>
<keyword evidence="6" id="KW-1185">Reference proteome</keyword>
<comment type="caution">
    <text evidence="5">The sequence shown here is derived from an EMBL/GenBank/DDBJ whole genome shotgun (WGS) entry which is preliminary data.</text>
</comment>
<gene>
    <name evidence="5" type="ORF">C9I98_01835</name>
</gene>
<dbReference type="PROSITE" id="PS50932">
    <property type="entry name" value="HTH_LACI_2"/>
    <property type="match status" value="1"/>
</dbReference>
<dbReference type="GO" id="GO:0003700">
    <property type="term" value="F:DNA-binding transcription factor activity"/>
    <property type="evidence" value="ECO:0007669"/>
    <property type="project" value="TreeGrafter"/>
</dbReference>
<sequence length="336" mass="37251">MKKVTLKDIAAHTGFSPTTISVVLRGSEGIQISAETKAKIIEAAKELGYFSTPKPPKANQAERKKIAILVDAILHDDPFIASLQSMKEACWTHDHIPVIFDFHHNYELARIVLDDVKYGHYAGLIIATQRTGGLPSEMLEKINLPTVLLNCRTSHHRFTTVLPCDEKGGYLATQHLIQQGFSRIAHVTGDISSPASINRLRGFKSALADHDVLLNEEWISPGKWTVKDGYEAVLKMLEREPKPDAIFCSNDMSAVGAYFAFIEKQLKVPEDMAVIGYDDMLICEQLTPKLTTMSTPYRKMGQVGVERLLSEMAGLAKGPVVLQVEPELIIRNSTGR</sequence>
<dbReference type="SUPFAM" id="SSF47413">
    <property type="entry name" value="lambda repressor-like DNA-binding domains"/>
    <property type="match status" value="1"/>
</dbReference>
<proteinExistence type="predicted"/>
<evidence type="ECO:0000256" key="2">
    <source>
        <dbReference type="ARBA" id="ARBA00023125"/>
    </source>
</evidence>
<dbReference type="Pfam" id="PF00356">
    <property type="entry name" value="LacI"/>
    <property type="match status" value="1"/>
</dbReference>
<accession>A0A2T3P0J8</accession>
<keyword evidence="1" id="KW-0805">Transcription regulation</keyword>
<keyword evidence="2" id="KW-0238">DNA-binding</keyword>
<dbReference type="PANTHER" id="PTHR30146">
    <property type="entry name" value="LACI-RELATED TRANSCRIPTIONAL REPRESSOR"/>
    <property type="match status" value="1"/>
</dbReference>
<dbReference type="CDD" id="cd06288">
    <property type="entry name" value="PBP1_sucrose_transcription_regulator"/>
    <property type="match status" value="1"/>
</dbReference>
<dbReference type="Gene3D" id="1.10.260.40">
    <property type="entry name" value="lambda repressor-like DNA-binding domains"/>
    <property type="match status" value="1"/>
</dbReference>
<dbReference type="InterPro" id="IPR046335">
    <property type="entry name" value="LacI/GalR-like_sensor"/>
</dbReference>
<dbReference type="EMBL" id="PYMA01000001">
    <property type="protein sequence ID" value="PSW22027.1"/>
    <property type="molecule type" value="Genomic_DNA"/>
</dbReference>
<dbReference type="InterPro" id="IPR010982">
    <property type="entry name" value="Lambda_DNA-bd_dom_sf"/>
</dbReference>
<dbReference type="RefSeq" id="WP_107271494.1">
    <property type="nucleotide sequence ID" value="NZ_PYMA01000001.1"/>
</dbReference>
<protein>
    <recommendedName>
        <fullName evidence="4">HTH lacI-type domain-containing protein</fullName>
    </recommendedName>
</protein>
<dbReference type="AlphaFoldDB" id="A0A2T3P0J8"/>
<dbReference type="SUPFAM" id="SSF53822">
    <property type="entry name" value="Periplasmic binding protein-like I"/>
    <property type="match status" value="1"/>
</dbReference>
<organism evidence="5 6">
    <name type="scientific">Photobacterium sanctipauli</name>
    <dbReference type="NCBI Taxonomy" id="1342794"/>
    <lineage>
        <taxon>Bacteria</taxon>
        <taxon>Pseudomonadati</taxon>
        <taxon>Pseudomonadota</taxon>
        <taxon>Gammaproteobacteria</taxon>
        <taxon>Vibrionales</taxon>
        <taxon>Vibrionaceae</taxon>
        <taxon>Photobacterium</taxon>
    </lineage>
</organism>
<feature type="domain" description="HTH lacI-type" evidence="4">
    <location>
        <begin position="4"/>
        <end position="49"/>
    </location>
</feature>
<dbReference type="GO" id="GO:0000976">
    <property type="term" value="F:transcription cis-regulatory region binding"/>
    <property type="evidence" value="ECO:0007669"/>
    <property type="project" value="TreeGrafter"/>
</dbReference>
<dbReference type="InterPro" id="IPR000843">
    <property type="entry name" value="HTH_LacI"/>
</dbReference>
<evidence type="ECO:0000256" key="1">
    <source>
        <dbReference type="ARBA" id="ARBA00023015"/>
    </source>
</evidence>
<dbReference type="Pfam" id="PF13377">
    <property type="entry name" value="Peripla_BP_3"/>
    <property type="match status" value="1"/>
</dbReference>
<evidence type="ECO:0000313" key="6">
    <source>
        <dbReference type="Proteomes" id="UP000241771"/>
    </source>
</evidence>
<dbReference type="Proteomes" id="UP000241771">
    <property type="component" value="Unassembled WGS sequence"/>
</dbReference>
<reference evidence="5 6" key="1">
    <citation type="submission" date="2018-01" db="EMBL/GenBank/DDBJ databases">
        <title>Whole genome sequencing of Histamine producing bacteria.</title>
        <authorList>
            <person name="Butler K."/>
        </authorList>
    </citation>
    <scope>NUCLEOTIDE SEQUENCE [LARGE SCALE GENOMIC DNA]</scope>
    <source>
        <strain evidence="5 6">DSM 100436</strain>
    </source>
</reference>
<evidence type="ECO:0000313" key="5">
    <source>
        <dbReference type="EMBL" id="PSW22027.1"/>
    </source>
</evidence>
<dbReference type="SMART" id="SM00354">
    <property type="entry name" value="HTH_LACI"/>
    <property type="match status" value="1"/>
</dbReference>
<evidence type="ECO:0000256" key="3">
    <source>
        <dbReference type="ARBA" id="ARBA00023163"/>
    </source>
</evidence>
<keyword evidence="3" id="KW-0804">Transcription</keyword>
<dbReference type="InterPro" id="IPR028082">
    <property type="entry name" value="Peripla_BP_I"/>
</dbReference>